<feature type="signal peptide" evidence="1">
    <location>
        <begin position="1"/>
        <end position="17"/>
    </location>
</feature>
<evidence type="ECO:0000313" key="2">
    <source>
        <dbReference type="EMBL" id="GAA0512947.1"/>
    </source>
</evidence>
<dbReference type="RefSeq" id="WP_343758524.1">
    <property type="nucleotide sequence ID" value="NZ_BAAADB010000019.1"/>
</dbReference>
<dbReference type="Proteomes" id="UP001500191">
    <property type="component" value="Unassembled WGS sequence"/>
</dbReference>
<reference evidence="2 3" key="1">
    <citation type="journal article" date="2019" name="Int. J. Syst. Evol. Microbiol.">
        <title>The Global Catalogue of Microorganisms (GCM) 10K type strain sequencing project: providing services to taxonomists for standard genome sequencing and annotation.</title>
        <authorList>
            <consortium name="The Broad Institute Genomics Platform"/>
            <consortium name="The Broad Institute Genome Sequencing Center for Infectious Disease"/>
            <person name="Wu L."/>
            <person name="Ma J."/>
        </authorList>
    </citation>
    <scope>NUCLEOTIDE SEQUENCE [LARGE SCALE GENOMIC DNA]</scope>
    <source>
        <strain evidence="2 3">JCM 14368</strain>
    </source>
</reference>
<dbReference type="EMBL" id="BAAADB010000019">
    <property type="protein sequence ID" value="GAA0512947.1"/>
    <property type="molecule type" value="Genomic_DNA"/>
</dbReference>
<accession>A0ABN1C6T6</accession>
<organism evidence="2 3">
    <name type="scientific">Deinococcus depolymerans</name>
    <dbReference type="NCBI Taxonomy" id="392408"/>
    <lineage>
        <taxon>Bacteria</taxon>
        <taxon>Thermotogati</taxon>
        <taxon>Deinococcota</taxon>
        <taxon>Deinococci</taxon>
        <taxon>Deinococcales</taxon>
        <taxon>Deinococcaceae</taxon>
        <taxon>Deinococcus</taxon>
    </lineage>
</organism>
<sequence length="181" mass="19062">MRSVLPALLLLSAALVACRPQEVRPPDAYPLGGTVSGTWGDSPRLRLALVGTGIPGALTNNSAVPQNVVASAPNSWQFGFDLPAPGLFNVAGVYQVVVFNDANNDARYNVGETVARNRLWLVVSPADATIPAVTLPDFLGGAEALPAMTVRRGWNLYDQSRPLGSGNPSAFTTLSGYDLSR</sequence>
<protein>
    <recommendedName>
        <fullName evidence="4">Lipoprotein</fullName>
    </recommendedName>
</protein>
<comment type="caution">
    <text evidence="2">The sequence shown here is derived from an EMBL/GenBank/DDBJ whole genome shotgun (WGS) entry which is preliminary data.</text>
</comment>
<evidence type="ECO:0000313" key="3">
    <source>
        <dbReference type="Proteomes" id="UP001500191"/>
    </source>
</evidence>
<keyword evidence="3" id="KW-1185">Reference proteome</keyword>
<keyword evidence="1" id="KW-0732">Signal</keyword>
<gene>
    <name evidence="2" type="ORF">GCM10008937_20810</name>
</gene>
<dbReference type="PROSITE" id="PS51257">
    <property type="entry name" value="PROKAR_LIPOPROTEIN"/>
    <property type="match status" value="1"/>
</dbReference>
<name>A0ABN1C6T6_9DEIO</name>
<proteinExistence type="predicted"/>
<evidence type="ECO:0000256" key="1">
    <source>
        <dbReference type="SAM" id="SignalP"/>
    </source>
</evidence>
<evidence type="ECO:0008006" key="4">
    <source>
        <dbReference type="Google" id="ProtNLM"/>
    </source>
</evidence>
<feature type="chain" id="PRO_5045115476" description="Lipoprotein" evidence="1">
    <location>
        <begin position="18"/>
        <end position="181"/>
    </location>
</feature>